<reference evidence="16" key="2">
    <citation type="journal article" date="2022" name="Nat. Microbiol.">
        <title>A closed Candidatus Odinarchaeum chromosome exposes Asgard archaeal viruses.</title>
        <authorList>
            <person name="Tamarit D."/>
            <person name="Caceres E.F."/>
            <person name="Krupovic M."/>
            <person name="Nijland R."/>
            <person name="Eme L."/>
            <person name="Robinson N.P."/>
            <person name="Ettema T.J.G."/>
        </authorList>
    </citation>
    <scope>NUCLEOTIDE SEQUENCE</scope>
    <source>
        <strain evidence="16">LCB_4</strain>
    </source>
</reference>
<dbReference type="PIRSF" id="PIRSF000854">
    <property type="entry name" value="PEP_synthase"/>
    <property type="match status" value="1"/>
</dbReference>
<feature type="domain" description="PEP-utilising enzyme mobile" evidence="13">
    <location>
        <begin position="376"/>
        <end position="447"/>
    </location>
</feature>
<dbReference type="InterPro" id="IPR015813">
    <property type="entry name" value="Pyrv/PenolPyrv_kinase-like_dom"/>
</dbReference>
<comment type="pathway">
    <text evidence="3 12">Carbohydrate biosynthesis; gluconeogenesis.</text>
</comment>
<dbReference type="PANTHER" id="PTHR43030">
    <property type="entry name" value="PHOSPHOENOLPYRUVATE SYNTHASE"/>
    <property type="match status" value="1"/>
</dbReference>
<evidence type="ECO:0000256" key="3">
    <source>
        <dbReference type="ARBA" id="ARBA00004742"/>
    </source>
</evidence>
<comment type="function">
    <text evidence="2 12">Catalyzes the phosphorylation of pyruvate to phosphoenolpyruvate.</text>
</comment>
<evidence type="ECO:0000256" key="6">
    <source>
        <dbReference type="ARBA" id="ARBA00022723"/>
    </source>
</evidence>
<dbReference type="SUPFAM" id="SSF51621">
    <property type="entry name" value="Phosphoenolpyruvate/pyruvate domain"/>
    <property type="match status" value="1"/>
</dbReference>
<evidence type="ECO:0000256" key="9">
    <source>
        <dbReference type="ARBA" id="ARBA00022840"/>
    </source>
</evidence>
<evidence type="ECO:0000256" key="2">
    <source>
        <dbReference type="ARBA" id="ARBA00002988"/>
    </source>
</evidence>
<keyword evidence="8 12" id="KW-0418">Kinase</keyword>
<dbReference type="GO" id="GO:0005524">
    <property type="term" value="F:ATP binding"/>
    <property type="evidence" value="ECO:0007669"/>
    <property type="project" value="UniProtKB-KW"/>
</dbReference>
<dbReference type="NCBIfam" id="TIGR01418">
    <property type="entry name" value="PEP_synth"/>
    <property type="match status" value="1"/>
</dbReference>
<dbReference type="SUPFAM" id="SSF52009">
    <property type="entry name" value="Phosphohistidine domain"/>
    <property type="match status" value="1"/>
</dbReference>
<dbReference type="Pfam" id="PF02896">
    <property type="entry name" value="PEP-utilizers_C"/>
    <property type="match status" value="1"/>
</dbReference>
<dbReference type="Pfam" id="PF00391">
    <property type="entry name" value="PEP-utilizers"/>
    <property type="match status" value="1"/>
</dbReference>
<proteinExistence type="inferred from homology"/>
<evidence type="ECO:0000256" key="11">
    <source>
        <dbReference type="ARBA" id="ARBA00047700"/>
    </source>
</evidence>
<feature type="domain" description="PEP-utilising enzyme C-terminal" evidence="15">
    <location>
        <begin position="471"/>
        <end position="768"/>
    </location>
</feature>
<keyword evidence="10 12" id="KW-0460">Magnesium</keyword>
<evidence type="ECO:0000259" key="15">
    <source>
        <dbReference type="Pfam" id="PF02896"/>
    </source>
</evidence>
<dbReference type="Proteomes" id="UP000186851">
    <property type="component" value="Chromosome"/>
</dbReference>
<dbReference type="InterPro" id="IPR036637">
    <property type="entry name" value="Phosphohistidine_dom_sf"/>
</dbReference>
<sequence>MSDKSKKYILWFNELTKEDIPYVGGKCANLGELTRAGAPTPKGFAVTAYAYKKFITETGLVNKIKSVLKNIDLSDFNKLNKISRDIRNLIESTPIFPEIKQEIFDAYSKLENLTRKNVRLSVRSSATAEDLPGASFAGQQDTFLNIDRDHLIEAVLKCWSSLYTPRAISYRHEKGFDHEKVLISVAVQEMVAPDPEAQGVMFTIHPVTGDHTKILIEASYGLGEAVVSGSVTPDTFIVDKNTMKIIEKQIGKKATKDVIDVKTGKVVTVPVPKEEQEKLCIPDEYVLELARIAKKIEEHYGIPMDIEWAIDRETRKIYILQARPETIHGVQTAKKPAAAASQISDSKILVKGLPVSPGVGAGPVNIILDSSEINKIQKGDILVTKMTTPSWVPAMKKSAAIVTDEGGYTCHAAIVSRELGVPCVVGAGNATAVLKSNQLVTVDGSKGFVYEGLVQKTEEKSTPTTGTVFEQPITATKIYVNLSIPEKAEQVARETLADGVGLLRAEHMMLSIGKHPKLLIEEGGAELMIDKFAESIRIVAQAFHPKPVIYRALDFKPDEFLALEGGEKYEREAGHIGPNPMIGYRGQFRYTKEPEIFKLELAAIKRVREKYNLKNVHLMIPFVRTIGEFRKVKEIIYSEGLNPEQDPDFWLWIMLEVPSAVFIIDKLCAEGINGISIGSNDLTMLILGVDRNDASVQEIYDERDIAVLRAINYVTKVCKKYGVTVSICGQAPSVYPEYAEFLVRLGVTSISVNPDAVISTRLHVAQIEKKLALEKVTGKSKLKIGGLEEDELDFWRILS</sequence>
<evidence type="ECO:0000256" key="12">
    <source>
        <dbReference type="PIRNR" id="PIRNR000854"/>
    </source>
</evidence>
<evidence type="ECO:0000313" key="17">
    <source>
        <dbReference type="Proteomes" id="UP000186851"/>
    </source>
</evidence>
<name>A0AAF0D0Y4_ODILC</name>
<dbReference type="NCBIfam" id="NF005057">
    <property type="entry name" value="PRK06464.1"/>
    <property type="match status" value="1"/>
</dbReference>
<dbReference type="InterPro" id="IPR008279">
    <property type="entry name" value="PEP-util_enz_mobile_dom"/>
</dbReference>
<evidence type="ECO:0000256" key="1">
    <source>
        <dbReference type="ARBA" id="ARBA00001946"/>
    </source>
</evidence>
<evidence type="ECO:0000256" key="5">
    <source>
        <dbReference type="ARBA" id="ARBA00022679"/>
    </source>
</evidence>
<accession>A0AAF0D0Y4</accession>
<evidence type="ECO:0000259" key="14">
    <source>
        <dbReference type="Pfam" id="PF01326"/>
    </source>
</evidence>
<dbReference type="GO" id="GO:0046872">
    <property type="term" value="F:metal ion binding"/>
    <property type="evidence" value="ECO:0007669"/>
    <property type="project" value="UniProtKB-KW"/>
</dbReference>
<evidence type="ECO:0000256" key="8">
    <source>
        <dbReference type="ARBA" id="ARBA00022777"/>
    </source>
</evidence>
<comment type="catalytic activity">
    <reaction evidence="11 12">
        <text>pyruvate + ATP + H2O = phosphoenolpyruvate + AMP + phosphate + 2 H(+)</text>
        <dbReference type="Rhea" id="RHEA:11364"/>
        <dbReference type="ChEBI" id="CHEBI:15361"/>
        <dbReference type="ChEBI" id="CHEBI:15377"/>
        <dbReference type="ChEBI" id="CHEBI:15378"/>
        <dbReference type="ChEBI" id="CHEBI:30616"/>
        <dbReference type="ChEBI" id="CHEBI:43474"/>
        <dbReference type="ChEBI" id="CHEBI:58702"/>
        <dbReference type="ChEBI" id="CHEBI:456215"/>
        <dbReference type="EC" id="2.7.9.2"/>
    </reaction>
</comment>
<dbReference type="Pfam" id="PF01326">
    <property type="entry name" value="PPDK_N"/>
    <property type="match status" value="1"/>
</dbReference>
<dbReference type="InterPro" id="IPR040442">
    <property type="entry name" value="Pyrv_kinase-like_dom_sf"/>
</dbReference>
<keyword evidence="9 12" id="KW-0067">ATP-binding</keyword>
<feature type="domain" description="Pyruvate phosphate dikinase AMP/ATP-binding" evidence="14">
    <location>
        <begin position="21"/>
        <end position="338"/>
    </location>
</feature>
<reference evidence="16" key="1">
    <citation type="journal article" date="2017" name="Nature">
        <title>Asgard archaea illuminate the origin of eukaryotic cellular complexity.</title>
        <authorList>
            <person name="Zaremba-Niedzwiedzka K."/>
            <person name="Caceres E.F."/>
            <person name="Saw J.H."/>
            <person name="Backstrom D."/>
            <person name="Juzokaite L."/>
            <person name="Vancaester E."/>
            <person name="Seitz K.W."/>
            <person name="Anantharaman K."/>
            <person name="Starnawski P."/>
            <person name="Kjeldsen K.U."/>
            <person name="Scott M.B."/>
            <person name="Nunoura T."/>
            <person name="Banfield J.F."/>
            <person name="Schramm A."/>
            <person name="Baker B.J."/>
            <person name="Spang A."/>
            <person name="Ettema T.J.G."/>
        </authorList>
    </citation>
    <scope>NUCLEOTIDE SEQUENCE</scope>
    <source>
        <strain evidence="16">LCB_4</strain>
    </source>
</reference>
<dbReference type="Gene3D" id="3.50.30.10">
    <property type="entry name" value="Phosphohistidine domain"/>
    <property type="match status" value="1"/>
</dbReference>
<dbReference type="Gene3D" id="3.30.1490.20">
    <property type="entry name" value="ATP-grasp fold, A domain"/>
    <property type="match status" value="1"/>
</dbReference>
<dbReference type="EC" id="2.7.9.2" evidence="12"/>
<comment type="cofactor">
    <cofactor evidence="1 12">
        <name>Mg(2+)</name>
        <dbReference type="ChEBI" id="CHEBI:18420"/>
    </cofactor>
</comment>
<dbReference type="InterPro" id="IPR018274">
    <property type="entry name" value="PEP_util_AS"/>
</dbReference>
<comment type="similarity">
    <text evidence="4 12">Belongs to the PEP-utilizing enzyme family.</text>
</comment>
<evidence type="ECO:0000313" key="16">
    <source>
        <dbReference type="EMBL" id="WEU39649.1"/>
    </source>
</evidence>
<dbReference type="InterPro" id="IPR013815">
    <property type="entry name" value="ATP_grasp_subdomain_1"/>
</dbReference>
<dbReference type="InterPro" id="IPR006319">
    <property type="entry name" value="PEP_synth"/>
</dbReference>
<organism evidence="16 17">
    <name type="scientific">Odinarchaeota yellowstonii (strain LCB_4)</name>
    <dbReference type="NCBI Taxonomy" id="1841599"/>
    <lineage>
        <taxon>Archaea</taxon>
        <taxon>Promethearchaeati</taxon>
        <taxon>Candidatus Odinarchaeota</taxon>
        <taxon>Candidatus Odinarchaeia</taxon>
        <taxon>Candidatus Odinarchaeales</taxon>
        <taxon>Candidatus Odinarchaeaceae</taxon>
        <taxon>Candidatus Odinarchaeum</taxon>
    </lineage>
</organism>
<dbReference type="AlphaFoldDB" id="A0AAF0D0Y4"/>
<dbReference type="PANTHER" id="PTHR43030:SF1">
    <property type="entry name" value="PHOSPHOENOLPYRUVATE SYNTHASE"/>
    <property type="match status" value="1"/>
</dbReference>
<evidence type="ECO:0000256" key="4">
    <source>
        <dbReference type="ARBA" id="ARBA00007837"/>
    </source>
</evidence>
<dbReference type="EMBL" id="CP091871">
    <property type="protein sequence ID" value="WEU39649.1"/>
    <property type="molecule type" value="Genomic_DNA"/>
</dbReference>
<dbReference type="KEGG" id="oyw:OdinLCB4_003960"/>
<protein>
    <recommendedName>
        <fullName evidence="12">Phosphoenolpyruvate synthase</fullName>
        <shortName evidence="12">PEP synthase</shortName>
        <ecNumber evidence="12">2.7.9.2</ecNumber>
    </recommendedName>
    <alternativeName>
        <fullName evidence="12">Pyruvate, water dikinase</fullName>
    </alternativeName>
</protein>
<dbReference type="InterPro" id="IPR000121">
    <property type="entry name" value="PEP_util_C"/>
</dbReference>
<dbReference type="FunFam" id="3.30.1490.20:FF:000010">
    <property type="entry name" value="Phosphoenolpyruvate synthase"/>
    <property type="match status" value="1"/>
</dbReference>
<dbReference type="InterPro" id="IPR002192">
    <property type="entry name" value="PPDK_AMP/ATP-bd"/>
</dbReference>
<evidence type="ECO:0000256" key="7">
    <source>
        <dbReference type="ARBA" id="ARBA00022741"/>
    </source>
</evidence>
<dbReference type="GO" id="GO:0008986">
    <property type="term" value="F:pyruvate, water dikinase activity"/>
    <property type="evidence" value="ECO:0007669"/>
    <property type="project" value="UniProtKB-EC"/>
</dbReference>
<dbReference type="PROSITE" id="PS00370">
    <property type="entry name" value="PEP_ENZYMES_PHOS_SITE"/>
    <property type="match status" value="1"/>
</dbReference>
<keyword evidence="7 12" id="KW-0547">Nucleotide-binding</keyword>
<dbReference type="Gene3D" id="3.30.470.20">
    <property type="entry name" value="ATP-grasp fold, B domain"/>
    <property type="match status" value="1"/>
</dbReference>
<evidence type="ECO:0000259" key="13">
    <source>
        <dbReference type="Pfam" id="PF00391"/>
    </source>
</evidence>
<dbReference type="SUPFAM" id="SSF56059">
    <property type="entry name" value="Glutathione synthetase ATP-binding domain-like"/>
    <property type="match status" value="1"/>
</dbReference>
<gene>
    <name evidence="16" type="primary">ppsA</name>
    <name evidence="16" type="ORF">OdinLCB4_003960</name>
</gene>
<keyword evidence="5 12" id="KW-0808">Transferase</keyword>
<evidence type="ECO:0000256" key="10">
    <source>
        <dbReference type="ARBA" id="ARBA00022842"/>
    </source>
</evidence>
<dbReference type="Gene3D" id="3.20.20.60">
    <property type="entry name" value="Phosphoenolpyruvate-binding domains"/>
    <property type="match status" value="1"/>
</dbReference>
<keyword evidence="6 12" id="KW-0479">Metal-binding</keyword>